<accession>A0A0C9ZIM3</accession>
<dbReference type="HOGENOM" id="CLU_3088161_0_0_1"/>
<dbReference type="AlphaFoldDB" id="A0A0C9ZIM3"/>
<reference evidence="1 2" key="1">
    <citation type="submission" date="2014-04" db="EMBL/GenBank/DDBJ databases">
        <authorList>
            <consortium name="DOE Joint Genome Institute"/>
            <person name="Kuo A."/>
            <person name="Kohler A."/>
            <person name="Costa M.D."/>
            <person name="Nagy L.G."/>
            <person name="Floudas D."/>
            <person name="Copeland A."/>
            <person name="Barry K.W."/>
            <person name="Cichocki N."/>
            <person name="Veneault-Fourrey C."/>
            <person name="LaButti K."/>
            <person name="Lindquist E.A."/>
            <person name="Lipzen A."/>
            <person name="Lundell T."/>
            <person name="Morin E."/>
            <person name="Murat C."/>
            <person name="Sun H."/>
            <person name="Tunlid A."/>
            <person name="Henrissat B."/>
            <person name="Grigoriev I.V."/>
            <person name="Hibbett D.S."/>
            <person name="Martin F."/>
            <person name="Nordberg H.P."/>
            <person name="Cantor M.N."/>
            <person name="Hua S.X."/>
        </authorList>
    </citation>
    <scope>NUCLEOTIDE SEQUENCE [LARGE SCALE GENOMIC DNA]</scope>
    <source>
        <strain evidence="1 2">441</strain>
    </source>
</reference>
<gene>
    <name evidence="1" type="ORF">PISMIDRAFT_672465</name>
</gene>
<dbReference type="Proteomes" id="UP000054018">
    <property type="component" value="Unassembled WGS sequence"/>
</dbReference>
<sequence length="52" mass="5526">MLAMYDSHGYGARMHKKPGNVLGHMVLGSELVALLRNPPAGSLHERNTGLGA</sequence>
<evidence type="ECO:0000313" key="2">
    <source>
        <dbReference type="Proteomes" id="UP000054018"/>
    </source>
</evidence>
<protein>
    <submittedName>
        <fullName evidence="1">Uncharacterized protein</fullName>
    </submittedName>
</protein>
<proteinExistence type="predicted"/>
<reference evidence="2" key="2">
    <citation type="submission" date="2015-01" db="EMBL/GenBank/DDBJ databases">
        <title>Evolutionary Origins and Diversification of the Mycorrhizal Mutualists.</title>
        <authorList>
            <consortium name="DOE Joint Genome Institute"/>
            <consortium name="Mycorrhizal Genomics Consortium"/>
            <person name="Kohler A."/>
            <person name="Kuo A."/>
            <person name="Nagy L.G."/>
            <person name="Floudas D."/>
            <person name="Copeland A."/>
            <person name="Barry K.W."/>
            <person name="Cichocki N."/>
            <person name="Veneault-Fourrey C."/>
            <person name="LaButti K."/>
            <person name="Lindquist E.A."/>
            <person name="Lipzen A."/>
            <person name="Lundell T."/>
            <person name="Morin E."/>
            <person name="Murat C."/>
            <person name="Riley R."/>
            <person name="Ohm R."/>
            <person name="Sun H."/>
            <person name="Tunlid A."/>
            <person name="Henrissat B."/>
            <person name="Grigoriev I.V."/>
            <person name="Hibbett D.S."/>
            <person name="Martin F."/>
        </authorList>
    </citation>
    <scope>NUCLEOTIDE SEQUENCE [LARGE SCALE GENOMIC DNA]</scope>
    <source>
        <strain evidence="2">441</strain>
    </source>
</reference>
<name>A0A0C9ZIM3_9AGAM</name>
<keyword evidence="2" id="KW-1185">Reference proteome</keyword>
<evidence type="ECO:0000313" key="1">
    <source>
        <dbReference type="EMBL" id="KIK29066.1"/>
    </source>
</evidence>
<dbReference type="EMBL" id="KN833690">
    <property type="protein sequence ID" value="KIK29066.1"/>
    <property type="molecule type" value="Genomic_DNA"/>
</dbReference>
<organism evidence="1 2">
    <name type="scientific">Pisolithus microcarpus 441</name>
    <dbReference type="NCBI Taxonomy" id="765257"/>
    <lineage>
        <taxon>Eukaryota</taxon>
        <taxon>Fungi</taxon>
        <taxon>Dikarya</taxon>
        <taxon>Basidiomycota</taxon>
        <taxon>Agaricomycotina</taxon>
        <taxon>Agaricomycetes</taxon>
        <taxon>Agaricomycetidae</taxon>
        <taxon>Boletales</taxon>
        <taxon>Sclerodermatineae</taxon>
        <taxon>Pisolithaceae</taxon>
        <taxon>Pisolithus</taxon>
    </lineage>
</organism>
<dbReference type="OrthoDB" id="10514548at2759"/>